<keyword evidence="3 4" id="KW-0472">Membrane</keyword>
<proteinExistence type="inferred from homology"/>
<keyword evidence="2 4" id="KW-1003">Cell membrane</keyword>
<evidence type="ECO:0000256" key="4">
    <source>
        <dbReference type="HAMAP-Rule" id="MF_01473"/>
    </source>
</evidence>
<dbReference type="HAMAP" id="MF_01473">
    <property type="entry name" value="GtfB"/>
    <property type="match status" value="1"/>
</dbReference>
<dbReference type="GO" id="GO:0005886">
    <property type="term" value="C:plasma membrane"/>
    <property type="evidence" value="ECO:0007669"/>
    <property type="project" value="UniProtKB-SubCell"/>
</dbReference>
<dbReference type="GO" id="GO:0017122">
    <property type="term" value="C:protein N-acetylglucosaminyltransferase complex"/>
    <property type="evidence" value="ECO:0007669"/>
    <property type="project" value="UniProtKB-UniRule"/>
</dbReference>
<evidence type="ECO:0000313" key="6">
    <source>
        <dbReference type="Proteomes" id="UP000241540"/>
    </source>
</evidence>
<comment type="pathway">
    <text evidence="1 4">Protein modification; protein glycosylation.</text>
</comment>
<evidence type="ECO:0000256" key="2">
    <source>
        <dbReference type="ARBA" id="ARBA00022475"/>
    </source>
</evidence>
<dbReference type="Proteomes" id="UP000241540">
    <property type="component" value="Unassembled WGS sequence"/>
</dbReference>
<dbReference type="EMBL" id="PZHX01000022">
    <property type="protein sequence ID" value="PTK29722.1"/>
    <property type="molecule type" value="Genomic_DNA"/>
</dbReference>
<protein>
    <recommendedName>
        <fullName evidence="4">UDP-N-acetylglucosamine--peptide N-acetylglucosaminyltransferase stabilizing protein GtfB</fullName>
    </recommendedName>
    <alternativeName>
        <fullName evidence="4">Glycosyltransferase stabilizing protein GtfB</fullName>
    </alternativeName>
</protein>
<comment type="function">
    <text evidence="4">Required for polymorphic O-glycosylation of the serine-rich repeat protein in this bacteria. A stabilizing protein that is part of the accessory SecA2/SecY2 system specifically required to export serine-rich repeat cell wall proteins usually encoded upstream in the same operon. The GtfA-GtfB complex adds GlcNAc from UDP-GlcNAc to the substrate protein, attaching the first sugar residue. Stabilizes the glycosylation activity of GtfA. Has no N-acetylglucosaminyl transferase activity on its own.</text>
</comment>
<evidence type="ECO:0000313" key="5">
    <source>
        <dbReference type="EMBL" id="PTK29722.1"/>
    </source>
</evidence>
<reference evidence="5 6" key="1">
    <citation type="journal article" date="2016" name="Front. Microbiol.">
        <title>Comprehensive Phylogenetic Analysis of Bovine Non-aureus Staphylococci Species Based on Whole-Genome Sequencing.</title>
        <authorList>
            <person name="Naushad S."/>
            <person name="Barkema H.W."/>
            <person name="Luby C."/>
            <person name="Condas L.A."/>
            <person name="Nobrega D.B."/>
            <person name="Carson D.A."/>
            <person name="De Buck J."/>
        </authorList>
    </citation>
    <scope>NUCLEOTIDE SEQUENCE [LARGE SCALE GENOMIC DNA]</scope>
    <source>
        <strain evidence="5 6">SNUC 5336</strain>
    </source>
</reference>
<accession>A0A974KW90</accession>
<sequence>MINLFETFNDASQKLQQSLYLADYRHPTIVMDDNGFLPDDVISPYKFFANYKQFKDDTPTFFNEVNIPPLWEIAGNQNIAEIIDNGKVRGRIFYREHFKNRIVNFVEWFDEKDCLRSVDHYTKEGVKFAQTVYDLEKEPILKTYVNREGKEVIYENFVTKDIVLDWKGQSYFFASKHDFIIFFLNQLDIDISKIIINSLATPFFVLYYSDFIKQAVLFWQENSESHVPGNMKLLLDKEQCQTSVIIPDKQEYERIISHIEANYIDNIQSAGYLYNYQRNNKYTKRILNLTNSDDIPYIEELIKLHPEFEFHIGAITEMSSKLLNLEQYSNVVLYPTVTPKTVDRLFKKCDIYLDVNHGGEILNALERAMLNNQLILGYKETIHRPSFVADDNIISMEHYHDLSNILNIIVKNKEQFKERLKQQKLHNNQMDKRQFKKTLKQILGSI</sequence>
<comment type="subcellular location">
    <subcellularLocation>
        <location evidence="4">Cell membrane</location>
        <topology evidence="4">Peripheral membrane protein</topology>
    </subcellularLocation>
</comment>
<name>A0A974KW90_STAHO</name>
<organism evidence="5 6">
    <name type="scientific">Staphylococcus hominis</name>
    <dbReference type="NCBI Taxonomy" id="1290"/>
    <lineage>
        <taxon>Bacteria</taxon>
        <taxon>Bacillati</taxon>
        <taxon>Bacillota</taxon>
        <taxon>Bacilli</taxon>
        <taxon>Bacillales</taxon>
        <taxon>Staphylococcaceae</taxon>
        <taxon>Staphylococcus</taxon>
    </lineage>
</organism>
<gene>
    <name evidence="4 5" type="primary">gtfB</name>
    <name evidence="5" type="ORF">BUZ51_09915</name>
</gene>
<evidence type="ECO:0000256" key="3">
    <source>
        <dbReference type="ARBA" id="ARBA00023136"/>
    </source>
</evidence>
<comment type="caution">
    <text evidence="5">The sequence shown here is derived from an EMBL/GenBank/DDBJ whole genome shotgun (WGS) entry which is preliminary data.</text>
</comment>
<comment type="subunit">
    <text evidence="4">Forms a heterotetramer with 2 subunits each of GtfA and GtfB. Part of the accessory SecA2/SecY2 protein translocation apparatus.</text>
</comment>
<dbReference type="AlphaFoldDB" id="A0A974KW90"/>
<dbReference type="InterPro" id="IPR014268">
    <property type="entry name" value="GtfB"/>
</dbReference>
<dbReference type="GO" id="GO:0031647">
    <property type="term" value="P:regulation of protein stability"/>
    <property type="evidence" value="ECO:0007669"/>
    <property type="project" value="UniProtKB-UniRule"/>
</dbReference>
<dbReference type="RefSeq" id="WP_107640416.1">
    <property type="nucleotide sequence ID" value="NZ_PZHX01000022.1"/>
</dbReference>
<evidence type="ECO:0000256" key="1">
    <source>
        <dbReference type="ARBA" id="ARBA00004922"/>
    </source>
</evidence>
<dbReference type="NCBIfam" id="TIGR02919">
    <property type="entry name" value="accessory Sec system glycosylation chaperone GtfB"/>
    <property type="match status" value="1"/>
</dbReference>
<comment type="similarity">
    <text evidence="4">Belongs to the GtfB family.</text>
</comment>